<comment type="caution">
    <text evidence="2">The sequence shown here is derived from an EMBL/GenBank/DDBJ whole genome shotgun (WGS) entry which is preliminary data.</text>
</comment>
<dbReference type="OrthoDB" id="5115613at2"/>
<dbReference type="AlphaFoldDB" id="A0A4R5B9Y0"/>
<dbReference type="EMBL" id="SMKU01000137">
    <property type="protein sequence ID" value="TDD81460.1"/>
    <property type="molecule type" value="Genomic_DNA"/>
</dbReference>
<feature type="compositionally biased region" description="Basic and acidic residues" evidence="1">
    <location>
        <begin position="11"/>
        <end position="29"/>
    </location>
</feature>
<reference evidence="2 3" key="1">
    <citation type="submission" date="2019-03" db="EMBL/GenBank/DDBJ databases">
        <title>Draft genome sequences of novel Actinobacteria.</title>
        <authorList>
            <person name="Sahin N."/>
            <person name="Ay H."/>
            <person name="Saygin H."/>
        </authorList>
    </citation>
    <scope>NUCLEOTIDE SEQUENCE [LARGE SCALE GENOMIC DNA]</scope>
    <source>
        <strain evidence="2 3">H3C3</strain>
    </source>
</reference>
<name>A0A4R5B9Y0_9ACTN</name>
<evidence type="ECO:0000313" key="3">
    <source>
        <dbReference type="Proteomes" id="UP000294513"/>
    </source>
</evidence>
<gene>
    <name evidence="2" type="ORF">E1298_24145</name>
</gene>
<dbReference type="Proteomes" id="UP000294513">
    <property type="component" value="Unassembled WGS sequence"/>
</dbReference>
<evidence type="ECO:0000313" key="2">
    <source>
        <dbReference type="EMBL" id="TDD81460.1"/>
    </source>
</evidence>
<dbReference type="RefSeq" id="WP_131896990.1">
    <property type="nucleotide sequence ID" value="NZ_SMKU01000137.1"/>
</dbReference>
<feature type="region of interest" description="Disordered" evidence="1">
    <location>
        <begin position="1"/>
        <end position="30"/>
    </location>
</feature>
<accession>A0A4R5B9Y0</accession>
<keyword evidence="3" id="KW-1185">Reference proteome</keyword>
<sequence>MAAVRRGGGRSGRDGRCAIHAHPSADGDAKVTGVAVEITDPVRKESYTTGGEPPGGFHAFRLDLGEAVLTSVEGGEMVIRVWRPGQGVRTIRRT</sequence>
<organism evidence="2 3">
    <name type="scientific">Actinomadura rubrisoli</name>
    <dbReference type="NCBI Taxonomy" id="2530368"/>
    <lineage>
        <taxon>Bacteria</taxon>
        <taxon>Bacillati</taxon>
        <taxon>Actinomycetota</taxon>
        <taxon>Actinomycetes</taxon>
        <taxon>Streptosporangiales</taxon>
        <taxon>Thermomonosporaceae</taxon>
        <taxon>Actinomadura</taxon>
    </lineage>
</organism>
<protein>
    <submittedName>
        <fullName evidence="2">Uncharacterized protein</fullName>
    </submittedName>
</protein>
<proteinExistence type="predicted"/>
<evidence type="ECO:0000256" key="1">
    <source>
        <dbReference type="SAM" id="MobiDB-lite"/>
    </source>
</evidence>